<dbReference type="SUPFAM" id="SSF53448">
    <property type="entry name" value="Nucleotide-diphospho-sugar transferases"/>
    <property type="match status" value="1"/>
</dbReference>
<dbReference type="RefSeq" id="WP_157564295.1">
    <property type="nucleotide sequence ID" value="NZ_WPIK01000003.1"/>
</dbReference>
<keyword evidence="5" id="KW-1185">Reference proteome</keyword>
<keyword evidence="2" id="KW-0328">Glycosyltransferase</keyword>
<protein>
    <submittedName>
        <fullName evidence="4">Glycosyltransferase</fullName>
    </submittedName>
</protein>
<dbReference type="Gene3D" id="3.90.550.10">
    <property type="entry name" value="Spore Coat Polysaccharide Biosynthesis Protein SpsA, Chain A"/>
    <property type="match status" value="1"/>
</dbReference>
<comment type="caution">
    <text evidence="4">The sequence shown here is derived from an EMBL/GenBank/DDBJ whole genome shotgun (WGS) entry which is preliminary data.</text>
</comment>
<evidence type="ECO:0000256" key="3">
    <source>
        <dbReference type="ARBA" id="ARBA00022679"/>
    </source>
</evidence>
<dbReference type="GO" id="GO:0016757">
    <property type="term" value="F:glycosyltransferase activity"/>
    <property type="evidence" value="ECO:0007669"/>
    <property type="project" value="UniProtKB-KW"/>
</dbReference>
<dbReference type="EMBL" id="WPIK01000003">
    <property type="protein sequence ID" value="MVN20627.1"/>
    <property type="molecule type" value="Genomic_DNA"/>
</dbReference>
<dbReference type="PANTHER" id="PTHR43179">
    <property type="entry name" value="RHAMNOSYLTRANSFERASE WBBL"/>
    <property type="match status" value="1"/>
</dbReference>
<dbReference type="InterPro" id="IPR029044">
    <property type="entry name" value="Nucleotide-diphossugar_trans"/>
</dbReference>
<evidence type="ECO:0000313" key="5">
    <source>
        <dbReference type="Proteomes" id="UP000462014"/>
    </source>
</evidence>
<gene>
    <name evidence="4" type="ORF">GO621_03650</name>
</gene>
<comment type="similarity">
    <text evidence="1">Belongs to the glycosyltransferase 2 family.</text>
</comment>
<evidence type="ECO:0000256" key="2">
    <source>
        <dbReference type="ARBA" id="ARBA00022676"/>
    </source>
</evidence>
<evidence type="ECO:0000313" key="4">
    <source>
        <dbReference type="EMBL" id="MVN20627.1"/>
    </source>
</evidence>
<dbReference type="PANTHER" id="PTHR43179:SF12">
    <property type="entry name" value="GALACTOFURANOSYLTRANSFERASE GLFT2"/>
    <property type="match status" value="1"/>
</dbReference>
<dbReference type="Proteomes" id="UP000462014">
    <property type="component" value="Unassembled WGS sequence"/>
</dbReference>
<organism evidence="4 5">
    <name type="scientific">Mucilaginibacter arboris</name>
    <dbReference type="NCBI Taxonomy" id="2682090"/>
    <lineage>
        <taxon>Bacteria</taxon>
        <taxon>Pseudomonadati</taxon>
        <taxon>Bacteroidota</taxon>
        <taxon>Sphingobacteriia</taxon>
        <taxon>Sphingobacteriales</taxon>
        <taxon>Sphingobacteriaceae</taxon>
        <taxon>Mucilaginibacter</taxon>
    </lineage>
</organism>
<name>A0A7K1STN5_9SPHI</name>
<sequence>MTEQTIATVLASENPAKIKFDVLVIESEKSLFPFQFNNTRTVYPEGKFGFNKYLNIGLKSTNNKFVCLCNNDLIFYQNWASEILAAMEGDNTILSATPYCRNYHQSIGYTAYTTPAEGYFGVFTGWCFFVKRTIFDTIGKLDEKLLFWYCDNDYLQLLLQYKIKNVLVPTSFIRHLGSESLKGADQKLYDKLTLLPQLYYNYKWHHRSILRYKAEKLIFTLKQAFQ</sequence>
<evidence type="ECO:0000256" key="1">
    <source>
        <dbReference type="ARBA" id="ARBA00006739"/>
    </source>
</evidence>
<proteinExistence type="inferred from homology"/>
<dbReference type="AlphaFoldDB" id="A0A7K1STN5"/>
<accession>A0A7K1STN5</accession>
<reference evidence="4 5" key="1">
    <citation type="submission" date="2019-12" db="EMBL/GenBank/DDBJ databases">
        <title>Mucilaginibacter sp. HMF7410 genome sequencing and assembly.</title>
        <authorList>
            <person name="Kang H."/>
            <person name="Cha I."/>
            <person name="Kim H."/>
            <person name="Joh K."/>
        </authorList>
    </citation>
    <scope>NUCLEOTIDE SEQUENCE [LARGE SCALE GENOMIC DNA]</scope>
    <source>
        <strain evidence="4 5">HMF7410</strain>
    </source>
</reference>
<keyword evidence="3 4" id="KW-0808">Transferase</keyword>